<evidence type="ECO:0000256" key="6">
    <source>
        <dbReference type="ARBA" id="ARBA00022857"/>
    </source>
</evidence>
<feature type="active site" description="Proton donor" evidence="9 11">
    <location>
        <position position="87"/>
    </location>
</feature>
<dbReference type="Gene3D" id="3.20.20.70">
    <property type="entry name" value="Aldolase class I"/>
    <property type="match status" value="1"/>
</dbReference>
<dbReference type="GO" id="GO:0010181">
    <property type="term" value="F:FMN binding"/>
    <property type="evidence" value="ECO:0007669"/>
    <property type="project" value="UniProtKB-UniRule"/>
</dbReference>
<keyword evidence="7 9" id="KW-0694">RNA-binding</keyword>
<comment type="catalytic activity">
    <reaction evidence="9">
        <text>5,6-dihydrouridine(16) in tRNA + NAD(+) = uridine(16) in tRNA + NADH + H(+)</text>
        <dbReference type="Rhea" id="RHEA:53380"/>
        <dbReference type="Rhea" id="RHEA-COMP:13543"/>
        <dbReference type="Rhea" id="RHEA-COMP:13544"/>
        <dbReference type="ChEBI" id="CHEBI:15378"/>
        <dbReference type="ChEBI" id="CHEBI:57540"/>
        <dbReference type="ChEBI" id="CHEBI:57945"/>
        <dbReference type="ChEBI" id="CHEBI:65315"/>
        <dbReference type="ChEBI" id="CHEBI:74443"/>
    </reaction>
</comment>
<feature type="site" description="Interacts with tRNA" evidence="9">
    <location>
        <position position="267"/>
    </location>
</feature>
<feature type="binding site" evidence="9 12">
    <location>
        <position position="57"/>
    </location>
    <ligand>
        <name>FMN</name>
        <dbReference type="ChEBI" id="CHEBI:58210"/>
    </ligand>
</feature>
<feature type="site" description="Interacts with tRNA; defines subfamily-specific binding signature" evidence="9">
    <location>
        <position position="283"/>
    </location>
</feature>
<dbReference type="InterPro" id="IPR042270">
    <property type="entry name" value="DusC_C"/>
</dbReference>
<feature type="domain" description="DUS-like FMN-binding" evidence="13">
    <location>
        <begin position="2"/>
        <end position="287"/>
    </location>
</feature>
<evidence type="ECO:0000256" key="3">
    <source>
        <dbReference type="ARBA" id="ARBA00022630"/>
    </source>
</evidence>
<keyword evidence="2 9" id="KW-0820">tRNA-binding</keyword>
<comment type="catalytic activity">
    <reaction evidence="9">
        <text>5,6-dihydrouridine(16) in tRNA + NADP(+) = uridine(16) in tRNA + NADPH + H(+)</text>
        <dbReference type="Rhea" id="RHEA:53376"/>
        <dbReference type="Rhea" id="RHEA-COMP:13543"/>
        <dbReference type="Rhea" id="RHEA-COMP:13544"/>
        <dbReference type="ChEBI" id="CHEBI:15378"/>
        <dbReference type="ChEBI" id="CHEBI:57783"/>
        <dbReference type="ChEBI" id="CHEBI:58349"/>
        <dbReference type="ChEBI" id="CHEBI:65315"/>
        <dbReference type="ChEBI" id="CHEBI:74443"/>
    </reaction>
</comment>
<evidence type="ECO:0000313" key="15">
    <source>
        <dbReference type="Proteomes" id="UP001165393"/>
    </source>
</evidence>
<dbReference type="SUPFAM" id="SSF51395">
    <property type="entry name" value="FMN-linked oxidoreductases"/>
    <property type="match status" value="1"/>
</dbReference>
<feature type="binding site" evidence="9 12">
    <location>
        <position position="128"/>
    </location>
    <ligand>
        <name>FMN</name>
        <dbReference type="ChEBI" id="CHEBI:58210"/>
    </ligand>
</feature>
<feature type="site" description="Interacts with tRNA" evidence="9">
    <location>
        <position position="165"/>
    </location>
</feature>
<evidence type="ECO:0000256" key="4">
    <source>
        <dbReference type="ARBA" id="ARBA00022643"/>
    </source>
</evidence>
<evidence type="ECO:0000256" key="10">
    <source>
        <dbReference type="PIRNR" id="PIRNR006621"/>
    </source>
</evidence>
<dbReference type="PROSITE" id="PS01136">
    <property type="entry name" value="UPF0034"/>
    <property type="match status" value="1"/>
</dbReference>
<feature type="binding site" evidence="9 12">
    <location>
        <begin position="212"/>
        <end position="213"/>
    </location>
    <ligand>
        <name>FMN</name>
        <dbReference type="ChEBI" id="CHEBI:58210"/>
    </ligand>
</feature>
<evidence type="ECO:0000256" key="2">
    <source>
        <dbReference type="ARBA" id="ARBA00022555"/>
    </source>
</evidence>
<evidence type="ECO:0000259" key="13">
    <source>
        <dbReference type="Pfam" id="PF01207"/>
    </source>
</evidence>
<dbReference type="PANTHER" id="PTHR45846">
    <property type="entry name" value="TRNA-DIHYDROURIDINE(47) SYNTHASE [NAD(P)(+)]-LIKE"/>
    <property type="match status" value="1"/>
</dbReference>
<dbReference type="EC" id="1.3.1.-" evidence="9"/>
<dbReference type="AlphaFoldDB" id="A0AA41W6D8"/>
<organism evidence="14 15">
    <name type="scientific">Echinimonas agarilytica</name>
    <dbReference type="NCBI Taxonomy" id="1215918"/>
    <lineage>
        <taxon>Bacteria</taxon>
        <taxon>Pseudomonadati</taxon>
        <taxon>Pseudomonadota</taxon>
        <taxon>Gammaproteobacteria</taxon>
        <taxon>Alteromonadales</taxon>
        <taxon>Echinimonadaceae</taxon>
        <taxon>Echinimonas</taxon>
    </lineage>
</organism>
<comment type="similarity">
    <text evidence="10">Belongs to the dus family.</text>
</comment>
<evidence type="ECO:0000256" key="9">
    <source>
        <dbReference type="HAMAP-Rule" id="MF_02043"/>
    </source>
</evidence>
<dbReference type="EMBL" id="JAMQGP010000002">
    <property type="protein sequence ID" value="MCM2679441.1"/>
    <property type="molecule type" value="Genomic_DNA"/>
</dbReference>
<evidence type="ECO:0000313" key="14">
    <source>
        <dbReference type="EMBL" id="MCM2679441.1"/>
    </source>
</evidence>
<dbReference type="InterPro" id="IPR032886">
    <property type="entry name" value="DusC"/>
</dbReference>
<dbReference type="InterPro" id="IPR001269">
    <property type="entry name" value="DUS_fam"/>
</dbReference>
<feature type="site" description="Interacts with tRNA" evidence="9">
    <location>
        <position position="84"/>
    </location>
</feature>
<dbReference type="PANTHER" id="PTHR45846:SF1">
    <property type="entry name" value="TRNA-DIHYDROURIDINE(47) SYNTHASE [NAD(P)(+)]-LIKE"/>
    <property type="match status" value="1"/>
</dbReference>
<keyword evidence="6 9" id="KW-0521">NADP</keyword>
<evidence type="ECO:0000256" key="5">
    <source>
        <dbReference type="ARBA" id="ARBA00022694"/>
    </source>
</evidence>
<comment type="cofactor">
    <cofactor evidence="1 9 10 12">
        <name>FMN</name>
        <dbReference type="ChEBI" id="CHEBI:58210"/>
    </cofactor>
</comment>
<feature type="site" description="Interacts with tRNA; defines subfamily-specific binding signature" evidence="9">
    <location>
        <position position="24"/>
    </location>
</feature>
<dbReference type="GO" id="GO:0000049">
    <property type="term" value="F:tRNA binding"/>
    <property type="evidence" value="ECO:0007669"/>
    <property type="project" value="UniProtKB-UniRule"/>
</dbReference>
<dbReference type="InterPro" id="IPR013785">
    <property type="entry name" value="Aldolase_TIM"/>
</dbReference>
<keyword evidence="3 9" id="KW-0285">Flavoprotein</keyword>
<dbReference type="Gene3D" id="1.20.225.30">
    <property type="entry name" value="Dihydrouridine synthase, C-terminal recognition domain"/>
    <property type="match status" value="1"/>
</dbReference>
<dbReference type="PIRSF" id="PIRSF006621">
    <property type="entry name" value="Dus"/>
    <property type="match status" value="1"/>
</dbReference>
<keyword evidence="4 9" id="KW-0288">FMN</keyword>
<keyword evidence="5 9" id="KW-0819">tRNA processing</keyword>
<evidence type="ECO:0000256" key="12">
    <source>
        <dbReference type="PIRSR" id="PIRSR006621-2"/>
    </source>
</evidence>
<dbReference type="Proteomes" id="UP001165393">
    <property type="component" value="Unassembled WGS sequence"/>
</dbReference>
<keyword evidence="12" id="KW-0547">Nucleotide-binding</keyword>
<keyword evidence="15" id="KW-1185">Reference proteome</keyword>
<dbReference type="InterPro" id="IPR035587">
    <property type="entry name" value="DUS-like_FMN-bd"/>
</dbReference>
<gene>
    <name evidence="9" type="primary">dusC</name>
    <name evidence="14" type="ORF">NAF29_07120</name>
</gene>
<dbReference type="InterPro" id="IPR018517">
    <property type="entry name" value="tRNA_hU_synthase_CS"/>
</dbReference>
<feature type="binding site" evidence="9">
    <location>
        <begin position="188"/>
        <end position="190"/>
    </location>
    <ligand>
        <name>FMN</name>
        <dbReference type="ChEBI" id="CHEBI:58210"/>
    </ligand>
</feature>
<proteinExistence type="inferred from homology"/>
<dbReference type="Pfam" id="PF01207">
    <property type="entry name" value="Dus"/>
    <property type="match status" value="1"/>
</dbReference>
<dbReference type="CDD" id="cd02801">
    <property type="entry name" value="DUS_like_FMN"/>
    <property type="match status" value="1"/>
</dbReference>
<feature type="binding site" evidence="12">
    <location>
        <position position="157"/>
    </location>
    <ligand>
        <name>FMN</name>
        <dbReference type="ChEBI" id="CHEBI:58210"/>
    </ligand>
</feature>
<dbReference type="GO" id="GO:0017150">
    <property type="term" value="F:tRNA dihydrouridine synthase activity"/>
    <property type="evidence" value="ECO:0007669"/>
    <property type="project" value="UniProtKB-UniRule"/>
</dbReference>
<dbReference type="HAMAP" id="MF_02043">
    <property type="entry name" value="DusC_subfam"/>
    <property type="match status" value="1"/>
</dbReference>
<name>A0AA41W6D8_9GAMM</name>
<comment type="function">
    <text evidence="9">Catalyzes the synthesis of 5,6-dihydrouridine (D), a modified base found in the D-loop of most tRNAs, via the reduction of the C5-C6 double bond in target uridines. Specifically modifies U16 in tRNAs.</text>
</comment>
<reference evidence="14 15" key="1">
    <citation type="journal article" date="2013" name="Antonie Van Leeuwenhoek">
        <title>Echinimonas agarilytica gen. nov., sp. nov., a new gammaproteobacterium isolated from the sea urchin Strongylocentrotus intermedius.</title>
        <authorList>
            <person name="Nedashkovskaya O.I."/>
            <person name="Stenkova A.M."/>
            <person name="Zhukova N.V."/>
            <person name="Van Trappen S."/>
            <person name="Lee J.S."/>
            <person name="Kim S.B."/>
        </authorList>
    </citation>
    <scope>NUCLEOTIDE SEQUENCE [LARGE SCALE GENOMIC DNA]</scope>
    <source>
        <strain evidence="14 15">KMM 6351</strain>
    </source>
</reference>
<comment type="similarity">
    <text evidence="9">Belongs to the Dus family. DusC subfamily.</text>
</comment>
<evidence type="ECO:0000256" key="1">
    <source>
        <dbReference type="ARBA" id="ARBA00001917"/>
    </source>
</evidence>
<sequence>MDHLMREMLTDIGGYDLCVTEFVRVVDRCMPARVFYRFCPELHQNGRTKAGTPVRVQLLGQEPSVMADNAAVAVELGSAGIDLNFGCPAKQVNKSSGGAALLKQPNDIFKVVDAVRKSVPREQPVSAKIRLGWDDTSLLEETVDAINQAGASMLTVHARTKTQGYRPPAHWHEISRVSEMAAMPVVANGDIVDAISAQQCMNASSTRRLMIGRGALMLPNAAQVVRGLEHEMPWHEVLALLLRYSEFEIEGDKGKYYPNRLKQWLAYLKKQYPEADQLFRQIRAFNKSAPIVAFLEQFNKVNP</sequence>
<feature type="site" description="Interacts with tRNA; defines subfamily-specific binding signature" evidence="9">
    <location>
        <position position="260"/>
    </location>
</feature>
<evidence type="ECO:0000256" key="11">
    <source>
        <dbReference type="PIRSR" id="PIRSR006621-1"/>
    </source>
</evidence>
<protein>
    <recommendedName>
        <fullName evidence="9">tRNA-dihydrouridine(16) synthase</fullName>
        <ecNumber evidence="9">1.3.1.-</ecNumber>
    </recommendedName>
    <alternativeName>
        <fullName evidence="9">U16-specific dihydrouridine synthase</fullName>
        <shortName evidence="9">U16-specific Dus</shortName>
    </alternativeName>
    <alternativeName>
        <fullName evidence="9">tRNA-dihydrouridine synthase C</fullName>
    </alternativeName>
</protein>
<accession>A0AA41W6D8</accession>
<keyword evidence="8 9" id="KW-0560">Oxidoreductase</keyword>
<dbReference type="GO" id="GO:0050660">
    <property type="term" value="F:flavin adenine dinucleotide binding"/>
    <property type="evidence" value="ECO:0007669"/>
    <property type="project" value="InterPro"/>
</dbReference>
<evidence type="ECO:0000256" key="8">
    <source>
        <dbReference type="ARBA" id="ARBA00023002"/>
    </source>
</evidence>
<comment type="caution">
    <text evidence="14">The sequence shown here is derived from an EMBL/GenBank/DDBJ whole genome shotgun (WGS) entry which is preliminary data.</text>
</comment>
<evidence type="ECO:0000256" key="7">
    <source>
        <dbReference type="ARBA" id="ARBA00022884"/>
    </source>
</evidence>
<feature type="site" description="Interacts with tRNA; defines subfamily-specific binding signature" evidence="9">
    <location>
        <position position="262"/>
    </location>
</feature>